<protein>
    <submittedName>
        <fullName evidence="1">Uncharacterized protein</fullName>
    </submittedName>
</protein>
<dbReference type="EMBL" id="LGIA01000014">
    <property type="protein sequence ID" value="KOH46876.1"/>
    <property type="molecule type" value="Genomic_DNA"/>
</dbReference>
<evidence type="ECO:0000313" key="1">
    <source>
        <dbReference type="EMBL" id="KOH46876.1"/>
    </source>
</evidence>
<proteinExistence type="predicted"/>
<name>A0A0L8VEJ0_9BACT</name>
<accession>A0A0L8VEJ0</accession>
<reference evidence="2" key="1">
    <citation type="submission" date="2015-07" db="EMBL/GenBank/DDBJ databases">
        <title>Genome sequencing of Sunxiuqinia dokdonensis strain SK.</title>
        <authorList>
            <person name="Ahn S."/>
            <person name="Kim B.-C."/>
        </authorList>
    </citation>
    <scope>NUCLEOTIDE SEQUENCE [LARGE SCALE GENOMIC DNA]</scope>
    <source>
        <strain evidence="2">SK</strain>
    </source>
</reference>
<gene>
    <name evidence="1" type="ORF">NC99_02760</name>
</gene>
<keyword evidence="2" id="KW-1185">Reference proteome</keyword>
<dbReference type="Proteomes" id="UP000036958">
    <property type="component" value="Unassembled WGS sequence"/>
</dbReference>
<sequence length="42" mass="5089">MPHDFPFRKKLRTVKKAETMENHSSRLFQLSYCFQSIQPVDF</sequence>
<evidence type="ECO:0000313" key="2">
    <source>
        <dbReference type="Proteomes" id="UP000036958"/>
    </source>
</evidence>
<dbReference type="AlphaFoldDB" id="A0A0L8VEJ0"/>
<comment type="caution">
    <text evidence="1">The sequence shown here is derived from an EMBL/GenBank/DDBJ whole genome shotgun (WGS) entry which is preliminary data.</text>
</comment>
<dbReference type="STRING" id="1409788.NC99_02760"/>
<organism evidence="1 2">
    <name type="scientific">Sunxiuqinia dokdonensis</name>
    <dbReference type="NCBI Taxonomy" id="1409788"/>
    <lineage>
        <taxon>Bacteria</taxon>
        <taxon>Pseudomonadati</taxon>
        <taxon>Bacteroidota</taxon>
        <taxon>Bacteroidia</taxon>
        <taxon>Marinilabiliales</taxon>
        <taxon>Prolixibacteraceae</taxon>
        <taxon>Sunxiuqinia</taxon>
    </lineage>
</organism>